<sequence length="220" mass="24780">MNQNDFHHFPTLLQLLAGSGDDRLCAGLSFCTLLSYGSSSDPAAEARDPPLKPPKAGVPYDFFPDTTPPPYSSQLSSLLSPEQPHKKPPIQNLRSEMVSYKKPRCQRARGRGACRSSCRGTRRWTWRPILEEHKYIRFLRAQIRRLRRGDGGECRRRQGSGEVEPTALVLSSPVAQAQLYTKGCVYSSEQMVWLRKKAEGEALHREMMLGLAGQHSNSFH</sequence>
<proteinExistence type="predicted"/>
<evidence type="ECO:0000313" key="3">
    <source>
        <dbReference type="Proteomes" id="UP000325081"/>
    </source>
</evidence>
<accession>A0A5A7PFR6</accession>
<reference evidence="3" key="1">
    <citation type="journal article" date="2019" name="Curr. Biol.">
        <title>Genome Sequence of Striga asiatica Provides Insight into the Evolution of Plant Parasitism.</title>
        <authorList>
            <person name="Yoshida S."/>
            <person name="Kim S."/>
            <person name="Wafula E.K."/>
            <person name="Tanskanen J."/>
            <person name="Kim Y.M."/>
            <person name="Honaas L."/>
            <person name="Yang Z."/>
            <person name="Spallek T."/>
            <person name="Conn C.E."/>
            <person name="Ichihashi Y."/>
            <person name="Cheong K."/>
            <person name="Cui S."/>
            <person name="Der J.P."/>
            <person name="Gundlach H."/>
            <person name="Jiao Y."/>
            <person name="Hori C."/>
            <person name="Ishida J.K."/>
            <person name="Kasahara H."/>
            <person name="Kiba T."/>
            <person name="Kim M.S."/>
            <person name="Koo N."/>
            <person name="Laohavisit A."/>
            <person name="Lee Y.H."/>
            <person name="Lumba S."/>
            <person name="McCourt P."/>
            <person name="Mortimer J.C."/>
            <person name="Mutuku J.M."/>
            <person name="Nomura T."/>
            <person name="Sasaki-Sekimoto Y."/>
            <person name="Seto Y."/>
            <person name="Wang Y."/>
            <person name="Wakatake T."/>
            <person name="Sakakibara H."/>
            <person name="Demura T."/>
            <person name="Yamaguchi S."/>
            <person name="Yoneyama K."/>
            <person name="Manabe R.I."/>
            <person name="Nelson D.C."/>
            <person name="Schulman A.H."/>
            <person name="Timko M.P."/>
            <person name="dePamphilis C.W."/>
            <person name="Choi D."/>
            <person name="Shirasu K."/>
        </authorList>
    </citation>
    <scope>NUCLEOTIDE SEQUENCE [LARGE SCALE GENOMIC DNA]</scope>
    <source>
        <strain evidence="3">cv. UVA1</strain>
    </source>
</reference>
<name>A0A5A7PFR6_STRAF</name>
<dbReference type="AlphaFoldDB" id="A0A5A7PFR6"/>
<keyword evidence="3" id="KW-1185">Reference proteome</keyword>
<gene>
    <name evidence="2" type="ORF">STAS_07627</name>
</gene>
<dbReference type="EMBL" id="BKCP01004505">
    <property type="protein sequence ID" value="GER31600.1"/>
    <property type="molecule type" value="Genomic_DNA"/>
</dbReference>
<evidence type="ECO:0000313" key="2">
    <source>
        <dbReference type="EMBL" id="GER31600.1"/>
    </source>
</evidence>
<evidence type="ECO:0000256" key="1">
    <source>
        <dbReference type="SAM" id="MobiDB-lite"/>
    </source>
</evidence>
<feature type="region of interest" description="Disordered" evidence="1">
    <location>
        <begin position="63"/>
        <end position="94"/>
    </location>
</feature>
<dbReference type="Proteomes" id="UP000325081">
    <property type="component" value="Unassembled WGS sequence"/>
</dbReference>
<organism evidence="2 3">
    <name type="scientific">Striga asiatica</name>
    <name type="common">Asiatic witchweed</name>
    <name type="synonym">Buchnera asiatica</name>
    <dbReference type="NCBI Taxonomy" id="4170"/>
    <lineage>
        <taxon>Eukaryota</taxon>
        <taxon>Viridiplantae</taxon>
        <taxon>Streptophyta</taxon>
        <taxon>Embryophyta</taxon>
        <taxon>Tracheophyta</taxon>
        <taxon>Spermatophyta</taxon>
        <taxon>Magnoliopsida</taxon>
        <taxon>eudicotyledons</taxon>
        <taxon>Gunneridae</taxon>
        <taxon>Pentapetalae</taxon>
        <taxon>asterids</taxon>
        <taxon>lamiids</taxon>
        <taxon>Lamiales</taxon>
        <taxon>Orobanchaceae</taxon>
        <taxon>Buchnereae</taxon>
        <taxon>Striga</taxon>
    </lineage>
</organism>
<comment type="caution">
    <text evidence="2">The sequence shown here is derived from an EMBL/GenBank/DDBJ whole genome shotgun (WGS) entry which is preliminary data.</text>
</comment>
<feature type="compositionally biased region" description="Low complexity" evidence="1">
    <location>
        <begin position="72"/>
        <end position="82"/>
    </location>
</feature>
<dbReference type="OrthoDB" id="1610519at2759"/>
<protein>
    <submittedName>
        <fullName evidence="2">Transcription factor bHLH117</fullName>
    </submittedName>
</protein>